<feature type="transmembrane region" description="Helical" evidence="1">
    <location>
        <begin position="188"/>
        <end position="205"/>
    </location>
</feature>
<dbReference type="AlphaFoldDB" id="A0A553GWF7"/>
<feature type="transmembrane region" description="Helical" evidence="1">
    <location>
        <begin position="137"/>
        <end position="158"/>
    </location>
</feature>
<sequence length="437" mass="49759">MHADKYYVLKWLFPLLFFQIYLSLSVALFYGGPWPWPVDDPDRLLLYLLVAQLSILGGYLAGGLVRRPGNQPLDERKARRFFDVCLVLSLLMMIPTSLTRSGNALPDVLYGLQNAGKAYNENFQRLLEGNPYVSAEYVRILLSMLLTSTFPLLIYLWGQLSWLRRSLGIVVALFNVALYIAIGTNKGIADTFITLPFLLLVANWSGGIKFRLMRIRYLLLFCLAFALFLTFFAMGQKERAGNVGEAGYLPTGETLLFTDRQYGTYAQWMPKGVMIVYESLARYLGQGYYALSMSFDLDSPSTYGLGHSMFLSRNADTLLGTDYFTSNSLPSVLEKERKWSMMALWHSLYTWLASDLGHWGVMGAMFAFAFLLSVSWRRALDRQGVVWVTMLYMMVILFYYTPANNQLFQVGETSAAFTLAVLWLIFSGDRLFLRRPS</sequence>
<keyword evidence="1" id="KW-1133">Transmembrane helix</keyword>
<organism evidence="2 3">
    <name type="scientific">Pseudomonas mangiferae</name>
    <dbReference type="NCBI Taxonomy" id="2593654"/>
    <lineage>
        <taxon>Bacteria</taxon>
        <taxon>Pseudomonadati</taxon>
        <taxon>Pseudomonadota</taxon>
        <taxon>Gammaproteobacteria</taxon>
        <taxon>Pseudomonadales</taxon>
        <taxon>Pseudomonadaceae</taxon>
        <taxon>Pseudomonas</taxon>
    </lineage>
</organism>
<evidence type="ECO:0000313" key="2">
    <source>
        <dbReference type="EMBL" id="TRX73785.1"/>
    </source>
</evidence>
<feature type="transmembrane region" description="Helical" evidence="1">
    <location>
        <begin position="348"/>
        <end position="372"/>
    </location>
</feature>
<keyword evidence="1" id="KW-0472">Membrane</keyword>
<dbReference type="EMBL" id="VJOY01000011">
    <property type="protein sequence ID" value="TRX73785.1"/>
    <property type="molecule type" value="Genomic_DNA"/>
</dbReference>
<feature type="transmembrane region" description="Helical" evidence="1">
    <location>
        <begin position="217"/>
        <end position="235"/>
    </location>
</feature>
<proteinExistence type="predicted"/>
<gene>
    <name evidence="2" type="ORF">FM069_15340</name>
</gene>
<feature type="transmembrane region" description="Helical" evidence="1">
    <location>
        <begin position="407"/>
        <end position="426"/>
    </location>
</feature>
<feature type="transmembrane region" description="Helical" evidence="1">
    <location>
        <begin position="165"/>
        <end position="182"/>
    </location>
</feature>
<feature type="transmembrane region" description="Helical" evidence="1">
    <location>
        <begin position="12"/>
        <end position="32"/>
    </location>
</feature>
<name>A0A553GWF7_9PSED</name>
<feature type="transmembrane region" description="Helical" evidence="1">
    <location>
        <begin position="384"/>
        <end position="401"/>
    </location>
</feature>
<keyword evidence="1" id="KW-0812">Transmembrane</keyword>
<dbReference type="RefSeq" id="WP_143489245.1">
    <property type="nucleotide sequence ID" value="NZ_VJOY01000011.1"/>
</dbReference>
<comment type="caution">
    <text evidence="2">The sequence shown here is derived from an EMBL/GenBank/DDBJ whole genome shotgun (WGS) entry which is preliminary data.</text>
</comment>
<evidence type="ECO:0008006" key="4">
    <source>
        <dbReference type="Google" id="ProtNLM"/>
    </source>
</evidence>
<feature type="transmembrane region" description="Helical" evidence="1">
    <location>
        <begin position="81"/>
        <end position="98"/>
    </location>
</feature>
<dbReference type="Proteomes" id="UP000315235">
    <property type="component" value="Unassembled WGS sequence"/>
</dbReference>
<feature type="transmembrane region" description="Helical" evidence="1">
    <location>
        <begin position="44"/>
        <end position="61"/>
    </location>
</feature>
<keyword evidence="3" id="KW-1185">Reference proteome</keyword>
<protein>
    <recommendedName>
        <fullName evidence="4">Oligosaccharide repeat unit polymerase</fullName>
    </recommendedName>
</protein>
<evidence type="ECO:0000313" key="3">
    <source>
        <dbReference type="Proteomes" id="UP000315235"/>
    </source>
</evidence>
<reference evidence="2 3" key="1">
    <citation type="submission" date="2019-07" db="EMBL/GenBank/DDBJ databases">
        <title>Pseudomonas mangiferae sp. nov., isolated from bark of mango tree in Thailand.</title>
        <authorList>
            <person name="Srisuk N."/>
            <person name="Anurat P."/>
        </authorList>
    </citation>
    <scope>NUCLEOTIDE SEQUENCE [LARGE SCALE GENOMIC DNA]</scope>
    <source>
        <strain evidence="2 3">DMKU_BBB3-04</strain>
    </source>
</reference>
<evidence type="ECO:0000256" key="1">
    <source>
        <dbReference type="SAM" id="Phobius"/>
    </source>
</evidence>
<accession>A0A553GWF7</accession>
<dbReference type="OrthoDB" id="6890391at2"/>